<name>A0A5J9U3E2_9POAL</name>
<keyword evidence="13" id="KW-1185">Reference proteome</keyword>
<evidence type="ECO:0000256" key="5">
    <source>
        <dbReference type="ARBA" id="ARBA00022679"/>
    </source>
</evidence>
<evidence type="ECO:0000313" key="13">
    <source>
        <dbReference type="Proteomes" id="UP000324897"/>
    </source>
</evidence>
<dbReference type="GO" id="GO:0008270">
    <property type="term" value="F:zinc ion binding"/>
    <property type="evidence" value="ECO:0007669"/>
    <property type="project" value="UniProtKB-KW"/>
</dbReference>
<feature type="non-terminal residue" evidence="12">
    <location>
        <position position="1"/>
    </location>
</feature>
<evidence type="ECO:0000256" key="8">
    <source>
        <dbReference type="ARBA" id="ARBA00022786"/>
    </source>
</evidence>
<evidence type="ECO:0000256" key="4">
    <source>
        <dbReference type="ARBA" id="ARBA00012483"/>
    </source>
</evidence>
<dbReference type="Proteomes" id="UP000324897">
    <property type="component" value="Chromosome 7"/>
</dbReference>
<dbReference type="GO" id="GO:0061630">
    <property type="term" value="F:ubiquitin protein ligase activity"/>
    <property type="evidence" value="ECO:0007669"/>
    <property type="project" value="UniProtKB-EC"/>
</dbReference>
<evidence type="ECO:0000256" key="3">
    <source>
        <dbReference type="ARBA" id="ARBA00009119"/>
    </source>
</evidence>
<dbReference type="EMBL" id="RWGY01000029">
    <property type="protein sequence ID" value="TVU17758.1"/>
    <property type="molecule type" value="Genomic_DNA"/>
</dbReference>
<comment type="caution">
    <text evidence="12">The sequence shown here is derived from an EMBL/GenBank/DDBJ whole genome shotgun (WGS) entry which is preliminary data.</text>
</comment>
<gene>
    <name evidence="12" type="ORF">EJB05_33813</name>
</gene>
<keyword evidence="5" id="KW-0808">Transferase</keyword>
<dbReference type="AlphaFoldDB" id="A0A5J9U3E2"/>
<feature type="domain" description="SIAH-type" evidence="11">
    <location>
        <begin position="100"/>
        <end position="158"/>
    </location>
</feature>
<evidence type="ECO:0000313" key="12">
    <source>
        <dbReference type="EMBL" id="TVU17758.1"/>
    </source>
</evidence>
<dbReference type="InterPro" id="IPR049548">
    <property type="entry name" value="Sina-like_RING"/>
</dbReference>
<dbReference type="Gramene" id="TVU17758">
    <property type="protein sequence ID" value="TVU17758"/>
    <property type="gene ID" value="EJB05_33813"/>
</dbReference>
<dbReference type="InterPro" id="IPR013083">
    <property type="entry name" value="Znf_RING/FYVE/PHD"/>
</dbReference>
<dbReference type="SUPFAM" id="SSF49599">
    <property type="entry name" value="TRAF domain-like"/>
    <property type="match status" value="1"/>
</dbReference>
<dbReference type="OrthoDB" id="615710at2759"/>
<accession>A0A5J9U3E2</accession>
<proteinExistence type="inferred from homology"/>
<dbReference type="SUPFAM" id="SSF57850">
    <property type="entry name" value="RING/U-box"/>
    <property type="match status" value="1"/>
</dbReference>
<keyword evidence="8" id="KW-0833">Ubl conjugation pathway</keyword>
<comment type="similarity">
    <text evidence="3">Belongs to the SINA (Seven in absentia) family.</text>
</comment>
<evidence type="ECO:0000256" key="6">
    <source>
        <dbReference type="ARBA" id="ARBA00022723"/>
    </source>
</evidence>
<sequence>MEPGDRRLYEAELDADALDCGVCFLPLKPPIFQCQVGHVVCSLCRDTLAAAGGKCHVCGVSTAGGGYRRCHAMERLVGSVRVPCPNAARGEGGPSLALGGWKPNRRTPARGCTAKLAYYDRPGHRLTCAHAPFHCPDETCGFSGSTAELRDHFYVVHRWPYTIHKAGNSQTADYFDVRPQSGFNVVDFADADAGSTNRYLFLLNVTRQPLGRAISVLWIHRHAETTATGKEMECELRYSSTLRRDGTKVTEHHQKSCFRVACTDLSNGLPSPSDRFQFVVPDCAVADKEKDSITVTAQIATISRRR</sequence>
<evidence type="ECO:0000256" key="1">
    <source>
        <dbReference type="ARBA" id="ARBA00000900"/>
    </source>
</evidence>
<dbReference type="PROSITE" id="PS51081">
    <property type="entry name" value="ZF_SIAH"/>
    <property type="match status" value="1"/>
</dbReference>
<dbReference type="PANTHER" id="PTHR10315">
    <property type="entry name" value="E3 UBIQUITIN PROTEIN LIGASE SIAH"/>
    <property type="match status" value="1"/>
</dbReference>
<reference evidence="12 13" key="1">
    <citation type="journal article" date="2019" name="Sci. Rep.">
        <title>A high-quality genome of Eragrostis curvula grass provides insights into Poaceae evolution and supports new strategies to enhance forage quality.</title>
        <authorList>
            <person name="Carballo J."/>
            <person name="Santos B.A.C.M."/>
            <person name="Zappacosta D."/>
            <person name="Garbus I."/>
            <person name="Selva J.P."/>
            <person name="Gallo C.A."/>
            <person name="Diaz A."/>
            <person name="Albertini E."/>
            <person name="Caccamo M."/>
            <person name="Echenique V."/>
        </authorList>
    </citation>
    <scope>NUCLEOTIDE SEQUENCE [LARGE SCALE GENOMIC DNA]</scope>
    <source>
        <strain evidence="13">cv. Victoria</strain>
        <tissue evidence="12">Leaf</tissue>
    </source>
</reference>
<dbReference type="PANTHER" id="PTHR10315:SF96">
    <property type="entry name" value="SIAH-TYPE DOMAIN-CONTAINING PROTEIN"/>
    <property type="match status" value="1"/>
</dbReference>
<protein>
    <recommendedName>
        <fullName evidence="4">RING-type E3 ubiquitin transferase</fullName>
        <ecNumber evidence="4">2.3.2.27</ecNumber>
    </recommendedName>
</protein>
<evidence type="ECO:0000256" key="9">
    <source>
        <dbReference type="ARBA" id="ARBA00022833"/>
    </source>
</evidence>
<dbReference type="EC" id="2.3.2.27" evidence="4"/>
<dbReference type="CDD" id="cd16571">
    <property type="entry name" value="RING-HC_SIAHs"/>
    <property type="match status" value="1"/>
</dbReference>
<comment type="pathway">
    <text evidence="2">Protein modification; protein ubiquitination.</text>
</comment>
<keyword evidence="7 10" id="KW-0863">Zinc-finger</keyword>
<dbReference type="InterPro" id="IPR013010">
    <property type="entry name" value="Znf_SIAH"/>
</dbReference>
<dbReference type="Pfam" id="PF21362">
    <property type="entry name" value="Sina_RING"/>
    <property type="match status" value="1"/>
</dbReference>
<organism evidence="12 13">
    <name type="scientific">Eragrostis curvula</name>
    <name type="common">weeping love grass</name>
    <dbReference type="NCBI Taxonomy" id="38414"/>
    <lineage>
        <taxon>Eukaryota</taxon>
        <taxon>Viridiplantae</taxon>
        <taxon>Streptophyta</taxon>
        <taxon>Embryophyta</taxon>
        <taxon>Tracheophyta</taxon>
        <taxon>Spermatophyta</taxon>
        <taxon>Magnoliopsida</taxon>
        <taxon>Liliopsida</taxon>
        <taxon>Poales</taxon>
        <taxon>Poaceae</taxon>
        <taxon>PACMAD clade</taxon>
        <taxon>Chloridoideae</taxon>
        <taxon>Eragrostideae</taxon>
        <taxon>Eragrostidinae</taxon>
        <taxon>Eragrostis</taxon>
    </lineage>
</organism>
<comment type="catalytic activity">
    <reaction evidence="1">
        <text>S-ubiquitinyl-[E2 ubiquitin-conjugating enzyme]-L-cysteine + [acceptor protein]-L-lysine = [E2 ubiquitin-conjugating enzyme]-L-cysteine + N(6)-ubiquitinyl-[acceptor protein]-L-lysine.</text>
        <dbReference type="EC" id="2.3.2.27"/>
    </reaction>
</comment>
<evidence type="ECO:0000256" key="10">
    <source>
        <dbReference type="PROSITE-ProRule" id="PRU00455"/>
    </source>
</evidence>
<dbReference type="GO" id="GO:0005737">
    <property type="term" value="C:cytoplasm"/>
    <property type="evidence" value="ECO:0007669"/>
    <property type="project" value="TreeGrafter"/>
</dbReference>
<keyword evidence="9" id="KW-0862">Zinc</keyword>
<evidence type="ECO:0000256" key="2">
    <source>
        <dbReference type="ARBA" id="ARBA00004906"/>
    </source>
</evidence>
<evidence type="ECO:0000256" key="7">
    <source>
        <dbReference type="ARBA" id="ARBA00022771"/>
    </source>
</evidence>
<evidence type="ECO:0000259" key="11">
    <source>
        <dbReference type="PROSITE" id="PS51081"/>
    </source>
</evidence>
<dbReference type="Gene3D" id="3.30.40.10">
    <property type="entry name" value="Zinc/RING finger domain, C3HC4 (zinc finger)"/>
    <property type="match status" value="2"/>
</dbReference>
<dbReference type="InterPro" id="IPR052088">
    <property type="entry name" value="E3_ubiquitin-ligase_SINA"/>
</dbReference>
<keyword evidence="6" id="KW-0479">Metal-binding</keyword>